<sequence>MYPHSKPTANAIVRQIEPTIAKPTLTGIFLKAPKMKDTTDDTPMASQDSSDVTACLKSTPFAYRQSRCGAT</sequence>
<name>A0A382E0B0_9ZZZZ</name>
<dbReference type="EMBL" id="UINC01041802">
    <property type="protein sequence ID" value="SVB43574.1"/>
    <property type="molecule type" value="Genomic_DNA"/>
</dbReference>
<reference evidence="1" key="1">
    <citation type="submission" date="2018-05" db="EMBL/GenBank/DDBJ databases">
        <authorList>
            <person name="Lanie J.A."/>
            <person name="Ng W.-L."/>
            <person name="Kazmierczak K.M."/>
            <person name="Andrzejewski T.M."/>
            <person name="Davidsen T.M."/>
            <person name="Wayne K.J."/>
            <person name="Tettelin H."/>
            <person name="Glass J.I."/>
            <person name="Rusch D."/>
            <person name="Podicherti R."/>
            <person name="Tsui H.-C.T."/>
            <person name="Winkler M.E."/>
        </authorList>
    </citation>
    <scope>NUCLEOTIDE SEQUENCE</scope>
</reference>
<accession>A0A382E0B0</accession>
<gene>
    <name evidence="1" type="ORF">METZ01_LOCUS196428</name>
</gene>
<organism evidence="1">
    <name type="scientific">marine metagenome</name>
    <dbReference type="NCBI Taxonomy" id="408172"/>
    <lineage>
        <taxon>unclassified sequences</taxon>
        <taxon>metagenomes</taxon>
        <taxon>ecological metagenomes</taxon>
    </lineage>
</organism>
<protein>
    <submittedName>
        <fullName evidence="1">Uncharacterized protein</fullName>
    </submittedName>
</protein>
<dbReference type="AlphaFoldDB" id="A0A382E0B0"/>
<proteinExistence type="predicted"/>
<evidence type="ECO:0000313" key="1">
    <source>
        <dbReference type="EMBL" id="SVB43574.1"/>
    </source>
</evidence>